<reference evidence="9" key="1">
    <citation type="submission" date="2016-10" db="EMBL/GenBank/DDBJ databases">
        <title>CRISPR-Cas defence system in Roseofilum reptotaenium: evidence of a bacteriophage-cyanobacterium arms race in the coral black band disease.</title>
        <authorList>
            <person name="Buerger P."/>
            <person name="Wood-Charlson E.M."/>
            <person name="Weynberg K.D."/>
            <person name="Willis B."/>
            <person name="Van Oppen M.J."/>
        </authorList>
    </citation>
    <scope>NUCLEOTIDE SEQUENCE [LARGE SCALE GENOMIC DNA]</scope>
    <source>
        <strain evidence="9">AO1-A</strain>
    </source>
</reference>
<dbReference type="Gene3D" id="2.40.440.10">
    <property type="entry name" value="L,D-transpeptidase catalytic domain-like"/>
    <property type="match status" value="1"/>
</dbReference>
<feature type="active site" description="Proton donor/acceptor" evidence="6">
    <location>
        <position position="184"/>
    </location>
</feature>
<dbReference type="Proteomes" id="UP000183940">
    <property type="component" value="Unassembled WGS sequence"/>
</dbReference>
<comment type="caution">
    <text evidence="9">The sequence shown here is derived from an EMBL/GenBank/DDBJ whole genome shotgun (WGS) entry which is preliminary data.</text>
</comment>
<evidence type="ECO:0000256" key="1">
    <source>
        <dbReference type="ARBA" id="ARBA00004752"/>
    </source>
</evidence>
<evidence type="ECO:0000256" key="6">
    <source>
        <dbReference type="PROSITE-ProRule" id="PRU01373"/>
    </source>
</evidence>
<evidence type="ECO:0000256" key="7">
    <source>
        <dbReference type="SAM" id="Phobius"/>
    </source>
</evidence>
<evidence type="ECO:0000313" key="10">
    <source>
        <dbReference type="Proteomes" id="UP000183940"/>
    </source>
</evidence>
<keyword evidence="4 6" id="KW-0573">Peptidoglycan synthesis</keyword>
<keyword evidence="10" id="KW-1185">Reference proteome</keyword>
<evidence type="ECO:0000256" key="5">
    <source>
        <dbReference type="ARBA" id="ARBA00023316"/>
    </source>
</evidence>
<evidence type="ECO:0000259" key="8">
    <source>
        <dbReference type="PROSITE" id="PS52029"/>
    </source>
</evidence>
<dbReference type="GO" id="GO:0009252">
    <property type="term" value="P:peptidoglycan biosynthetic process"/>
    <property type="evidence" value="ECO:0007669"/>
    <property type="project" value="UniProtKB-UniPathway"/>
</dbReference>
<dbReference type="SUPFAM" id="SSF141523">
    <property type="entry name" value="L,D-transpeptidase catalytic domain-like"/>
    <property type="match status" value="1"/>
</dbReference>
<dbReference type="InterPro" id="IPR005490">
    <property type="entry name" value="LD_TPept_cat_dom"/>
</dbReference>
<gene>
    <name evidence="9" type="ORF">BI308_19855</name>
</gene>
<feature type="active site" description="Nucleophile" evidence="6">
    <location>
        <position position="204"/>
    </location>
</feature>
<dbReference type="EMBL" id="MLAW01000043">
    <property type="protein sequence ID" value="OJJ22275.1"/>
    <property type="molecule type" value="Genomic_DNA"/>
</dbReference>
<proteinExistence type="predicted"/>
<accession>A0A1L9QMG1</accession>
<comment type="pathway">
    <text evidence="1 6">Cell wall biogenesis; peptidoglycan biosynthesis.</text>
</comment>
<keyword evidence="7" id="KW-0472">Membrane</keyword>
<dbReference type="GO" id="GO:0016740">
    <property type="term" value="F:transferase activity"/>
    <property type="evidence" value="ECO:0007669"/>
    <property type="project" value="UniProtKB-KW"/>
</dbReference>
<feature type="transmembrane region" description="Helical" evidence="7">
    <location>
        <begin position="13"/>
        <end position="32"/>
    </location>
</feature>
<sequence length="229" mass="25923">MFDNLIKKANRKAISWVIFLLLSGSIVCFLLIKRGYLFPLNHLWGILANVEYFEPLHSSPDYSQLLNYNWTILDILNTGTIDTSKTSILIEKSQGTLTLYYDRQPIKSYPVVLGGNPTGDKLREGDLKTPEGIFKVRDMYPHSDWSKFIWLDYPNANSWRKHLQAKQQGIIPVSATIGGEIGIHGVPSGRDDLIDRKNNWTLGCISLKNQDVDELYGAIQPGTTVEIIQ</sequence>
<dbReference type="PANTHER" id="PTHR36699">
    <property type="entry name" value="LD-TRANSPEPTIDASE"/>
    <property type="match status" value="1"/>
</dbReference>
<dbReference type="InterPro" id="IPR038063">
    <property type="entry name" value="Transpep_catalytic_dom"/>
</dbReference>
<organism evidence="9 10">
    <name type="scientific">Roseofilum reptotaenium AO1-A</name>
    <dbReference type="NCBI Taxonomy" id="1925591"/>
    <lineage>
        <taxon>Bacteria</taxon>
        <taxon>Bacillati</taxon>
        <taxon>Cyanobacteriota</taxon>
        <taxon>Cyanophyceae</taxon>
        <taxon>Desertifilales</taxon>
        <taxon>Desertifilaceae</taxon>
        <taxon>Roseofilum</taxon>
    </lineage>
</organism>
<keyword evidence="7" id="KW-1133">Transmembrane helix</keyword>
<dbReference type="GO" id="GO:0071555">
    <property type="term" value="P:cell wall organization"/>
    <property type="evidence" value="ECO:0007669"/>
    <property type="project" value="UniProtKB-UniRule"/>
</dbReference>
<dbReference type="AlphaFoldDB" id="A0A1L9QMG1"/>
<keyword evidence="5 6" id="KW-0961">Cell wall biogenesis/degradation</keyword>
<feature type="domain" description="L,D-TPase catalytic" evidence="8">
    <location>
        <begin position="86"/>
        <end position="228"/>
    </location>
</feature>
<name>A0A1L9QMG1_9CYAN</name>
<dbReference type="PROSITE" id="PS52029">
    <property type="entry name" value="LD_TPASE"/>
    <property type="match status" value="1"/>
</dbReference>
<dbReference type="CDD" id="cd16913">
    <property type="entry name" value="YkuD_like"/>
    <property type="match status" value="1"/>
</dbReference>
<keyword evidence="2" id="KW-0808">Transferase</keyword>
<keyword evidence="7" id="KW-0812">Transmembrane</keyword>
<evidence type="ECO:0000256" key="2">
    <source>
        <dbReference type="ARBA" id="ARBA00022679"/>
    </source>
</evidence>
<dbReference type="UniPathway" id="UPA00219"/>
<dbReference type="Pfam" id="PF03734">
    <property type="entry name" value="YkuD"/>
    <property type="match status" value="1"/>
</dbReference>
<evidence type="ECO:0000256" key="3">
    <source>
        <dbReference type="ARBA" id="ARBA00022960"/>
    </source>
</evidence>
<dbReference type="GO" id="GO:0008360">
    <property type="term" value="P:regulation of cell shape"/>
    <property type="evidence" value="ECO:0007669"/>
    <property type="project" value="UniProtKB-UniRule"/>
</dbReference>
<dbReference type="STRING" id="1925591.BI308_19855"/>
<evidence type="ECO:0000256" key="4">
    <source>
        <dbReference type="ARBA" id="ARBA00022984"/>
    </source>
</evidence>
<protein>
    <recommendedName>
        <fullName evidence="8">L,D-TPase catalytic domain-containing protein</fullName>
    </recommendedName>
</protein>
<dbReference type="PANTHER" id="PTHR36699:SF1">
    <property type="entry name" value="L,D-TRANSPEPTIDASE YAFK-RELATED"/>
    <property type="match status" value="1"/>
</dbReference>
<keyword evidence="3 6" id="KW-0133">Cell shape</keyword>
<evidence type="ECO:0000313" key="9">
    <source>
        <dbReference type="EMBL" id="OJJ22275.1"/>
    </source>
</evidence>